<protein>
    <submittedName>
        <fullName evidence="4">Uncharacterized protein</fullName>
    </submittedName>
</protein>
<feature type="compositionally biased region" description="Low complexity" evidence="2">
    <location>
        <begin position="1319"/>
        <end position="1343"/>
    </location>
</feature>
<feature type="region of interest" description="Disordered" evidence="2">
    <location>
        <begin position="193"/>
        <end position="410"/>
    </location>
</feature>
<feature type="compositionally biased region" description="Pro residues" evidence="2">
    <location>
        <begin position="742"/>
        <end position="758"/>
    </location>
</feature>
<feature type="region of interest" description="Disordered" evidence="2">
    <location>
        <begin position="1401"/>
        <end position="1427"/>
    </location>
</feature>
<feature type="compositionally biased region" description="Basic and acidic residues" evidence="2">
    <location>
        <begin position="343"/>
        <end position="355"/>
    </location>
</feature>
<feature type="compositionally biased region" description="Polar residues" evidence="2">
    <location>
        <begin position="297"/>
        <end position="325"/>
    </location>
</feature>
<name>A0A0F7S5M4_9BASI</name>
<accession>A0A0F7S5M4</accession>
<feature type="compositionally biased region" description="Polar residues" evidence="2">
    <location>
        <begin position="985"/>
        <end position="1000"/>
    </location>
</feature>
<feature type="region of interest" description="Disordered" evidence="2">
    <location>
        <begin position="985"/>
        <end position="1048"/>
    </location>
</feature>
<dbReference type="Proteomes" id="UP000242770">
    <property type="component" value="Unassembled WGS sequence"/>
</dbReference>
<evidence type="ECO:0000313" key="3">
    <source>
        <dbReference type="EMBL" id="CDU23845.1"/>
    </source>
</evidence>
<feature type="compositionally biased region" description="Polar residues" evidence="2">
    <location>
        <begin position="274"/>
        <end position="288"/>
    </location>
</feature>
<feature type="region of interest" description="Disordered" evidence="2">
    <location>
        <begin position="432"/>
        <end position="522"/>
    </location>
</feature>
<feature type="compositionally biased region" description="Low complexity" evidence="2">
    <location>
        <begin position="147"/>
        <end position="161"/>
    </location>
</feature>
<feature type="region of interest" description="Disordered" evidence="2">
    <location>
        <begin position="1319"/>
        <end position="1347"/>
    </location>
</feature>
<feature type="compositionally biased region" description="Basic and acidic residues" evidence="2">
    <location>
        <begin position="469"/>
        <end position="481"/>
    </location>
</feature>
<feature type="compositionally biased region" description="Polar residues" evidence="2">
    <location>
        <begin position="1009"/>
        <end position="1028"/>
    </location>
</feature>
<feature type="compositionally biased region" description="Polar residues" evidence="2">
    <location>
        <begin position="437"/>
        <end position="467"/>
    </location>
</feature>
<feature type="compositionally biased region" description="Basic and acidic residues" evidence="2">
    <location>
        <begin position="779"/>
        <end position="789"/>
    </location>
</feature>
<feature type="compositionally biased region" description="Low complexity" evidence="2">
    <location>
        <begin position="506"/>
        <end position="520"/>
    </location>
</feature>
<evidence type="ECO:0000313" key="4">
    <source>
        <dbReference type="EMBL" id="CDW94605.1"/>
    </source>
</evidence>
<feature type="region of interest" description="Disordered" evidence="2">
    <location>
        <begin position="1"/>
        <end position="173"/>
    </location>
</feature>
<feature type="compositionally biased region" description="Basic and acidic residues" evidence="2">
    <location>
        <begin position="1033"/>
        <end position="1045"/>
    </location>
</feature>
<feature type="region of interest" description="Disordered" evidence="2">
    <location>
        <begin position="594"/>
        <end position="635"/>
    </location>
</feature>
<feature type="region of interest" description="Disordered" evidence="2">
    <location>
        <begin position="735"/>
        <end position="851"/>
    </location>
</feature>
<proteinExistence type="predicted"/>
<sequence>MFSQWRSKRHFPMDSVPSVFPKSSSQPTTPVESEFPRNDTARSTQQQQQQSGRTTGVKALSKVAIGKGAKFRPGTRDGSGGAPSPMSFAAGPRSSSRGGNSLEFGGGVVPDDSSSLSEADQSDSDTSPMTPLYAATTNTKANDKQRSALVSSTTASSSLPSKRPDPAAKQHNRLQSIDTLGSLEDFRSMIAFSSPSNLLEESPALTTSTAMSTPDFAATVTANRDKPLPIPNAHESQPPLSTPSLTKVTPELPSSSPHFNASSNAKPLPKAHQTESAKVGSSTATANDSAGLGPLLQGSQRRSTASSLPESISQPDSSQPASKEFQSPGRKLSPARRVSTTEAMRRLEESLRRGTEGTATFGLGISSATEEKQATSASNNRTRDSHRSSSLSSRRHAKSGSEASTCSSLDSWGRTSFGRDTLRMLVDSDLLDESKKPASSASSNTRRTYVSDSDHSTTTAETSTDINDSADHLSTIKEHTESPGSALQRRISEESGLSRSQIVDLSDACTSRTSASSARSDAVRMDSPEIHFVRAKGRLFHLAEAPGTGKGEGQNSSATPIQTVVNGIGSPTFGLRPGRSPQPAAAAATELLPPMDLDAPTPTAHARRPSNASWTYTRKPPSERANVAGPRRGSADLVSTATSRLAKESYTAPLPSLPFPPSTPTSLSRATFARPAAHASEPNTPNLAYEALLAKAVGKQKKGRPAALALNLASLSAFSNNSALSVNNLANKGLASPGKLRAPPPSAPPTDPLPPIPDTPSLVPKSPGFRQQAGSRASAVEDDKVDPPRTPKTPNAFRTFPSSNGEARAQFHSAEQAPDSAAKLVDALGGERTSSATDGTKQREANALDKTSKDAVAVRGLVTWPKAENGSSSPLTAALVEGSSDSAMTVAVAQTATRAAKRPVRLSISKKDDDVQEAIKTAASTVVATEHADGQIVSPVATSTGSNDKDKSQANTNKAEPGAPRSPIVSGQIISFDLAPQRQTFEPVQQPQGRRTTTNDKVFGPPPSAWNNRSNPLVSNRDTASDSKGLSDAGHEHQEEMRGRAESVASCHSTMSSISNRRHEILHDKEALLGALSESSRKEILKRTEDRFVGAFAEVAQAFRQLQADKSLLEQIVREKTPLSGVGTNNEMLSGHLSSMNSKLEQSNAEIRKLLDLLEQQREVMEQMMATHQLEKETYEEDLERLYSSLDETQADAEHHRAQVVKLNEELARAHAGTVQANAEAMRARTTLAEEGRKRERVVLLLRQAKERLREVETENLDSSGSQHSEPRVYNSIERLSTEDQFASTESESEVVKLRRLLEDRDQEIASLRLSHADAVMQQQQHQQQDSADDTSSISDSPALGDDSFASTASTAVIEAVPSTSEIARLRAQIVEQKEREKQIRTAYVYVREELRKVNSERKRSSISSIHSLTGPPTAGLSSTITAGPSTALTSRAVSPWTAGINPRLSRFHDSSRPPMSAGLESDGEGGGQQQVKLKRLSLPIVARASGIVVPSLGANVTPPSAYRPPST</sequence>
<reference evidence="5" key="3">
    <citation type="submission" date="2014-06" db="EMBL/GenBank/DDBJ databases">
        <authorList>
            <person name="Berkman P.J."/>
        </authorList>
    </citation>
    <scope>NUCLEOTIDE SEQUENCE [LARGE SCALE GENOMIC DNA]</scope>
</reference>
<feature type="compositionally biased region" description="Polar residues" evidence="2">
    <location>
        <begin position="234"/>
        <end position="265"/>
    </location>
</feature>
<dbReference type="EMBL" id="CCFA01000236">
    <property type="protein sequence ID" value="CDW94605.1"/>
    <property type="molecule type" value="Genomic_DNA"/>
</dbReference>
<dbReference type="EMBL" id="LK056664">
    <property type="protein sequence ID" value="CDU23845.1"/>
    <property type="molecule type" value="Genomic_DNA"/>
</dbReference>
<feature type="compositionally biased region" description="Polar residues" evidence="2">
    <location>
        <begin position="193"/>
        <end position="212"/>
    </location>
</feature>
<keyword evidence="1" id="KW-0175">Coiled coil</keyword>
<dbReference type="OrthoDB" id="1926336at2759"/>
<dbReference type="STRING" id="49012.A0A0F7S5M4"/>
<gene>
    <name evidence="4" type="primary">SSCI03990.1</name>
    <name evidence="3" type="ORF">SPSC_02474</name>
</gene>
<organism evidence="4 5">
    <name type="scientific">Sporisorium scitamineum</name>
    <dbReference type="NCBI Taxonomy" id="49012"/>
    <lineage>
        <taxon>Eukaryota</taxon>
        <taxon>Fungi</taxon>
        <taxon>Dikarya</taxon>
        <taxon>Basidiomycota</taxon>
        <taxon>Ustilaginomycotina</taxon>
        <taxon>Ustilaginomycetes</taxon>
        <taxon>Ustilaginales</taxon>
        <taxon>Ustilaginaceae</taxon>
        <taxon>Sporisorium</taxon>
    </lineage>
</organism>
<reference evidence="3" key="2">
    <citation type="submission" date="2014-06" db="EMBL/GenBank/DDBJ databases">
        <authorList>
            <person name="Ju J."/>
            <person name="Zhang J."/>
        </authorList>
    </citation>
    <scope>NUCLEOTIDE SEQUENCE</scope>
    <source>
        <strain evidence="3">SscI8</strain>
    </source>
</reference>
<feature type="compositionally biased region" description="Basic residues" evidence="2">
    <location>
        <begin position="1"/>
        <end position="10"/>
    </location>
</feature>
<feature type="region of interest" description="Disordered" evidence="2">
    <location>
        <begin position="936"/>
        <end position="968"/>
    </location>
</feature>
<feature type="compositionally biased region" description="Basic and acidic residues" evidence="2">
    <location>
        <begin position="840"/>
        <end position="851"/>
    </location>
</feature>
<keyword evidence="5" id="KW-1185">Reference proteome</keyword>
<evidence type="ECO:0000256" key="2">
    <source>
        <dbReference type="SAM" id="MobiDB-lite"/>
    </source>
</evidence>
<evidence type="ECO:0000256" key="1">
    <source>
        <dbReference type="SAM" id="Coils"/>
    </source>
</evidence>
<feature type="region of interest" description="Disordered" evidence="2">
    <location>
        <begin position="1446"/>
        <end position="1475"/>
    </location>
</feature>
<feature type="compositionally biased region" description="Polar residues" evidence="2">
    <location>
        <begin position="21"/>
        <end position="31"/>
    </location>
</feature>
<evidence type="ECO:0000313" key="5">
    <source>
        <dbReference type="Proteomes" id="UP000242770"/>
    </source>
</evidence>
<feature type="coiled-coil region" evidence="1">
    <location>
        <begin position="1137"/>
        <end position="1210"/>
    </location>
</feature>
<reference evidence="4" key="1">
    <citation type="submission" date="2014-06" db="EMBL/GenBank/DDBJ databases">
        <authorList>
            <person name="Berkman J.Paul."/>
        </authorList>
    </citation>
    <scope>NUCLEOTIDE SEQUENCE [LARGE SCALE GENOMIC DNA]</scope>
</reference>
<feature type="region of interest" description="Disordered" evidence="2">
    <location>
        <begin position="652"/>
        <end position="683"/>
    </location>
</feature>